<evidence type="ECO:0000256" key="1">
    <source>
        <dbReference type="SAM" id="MobiDB-lite"/>
    </source>
</evidence>
<feature type="region of interest" description="Disordered" evidence="1">
    <location>
        <begin position="21"/>
        <end position="44"/>
    </location>
</feature>
<feature type="domain" description="Probable zinc-ribbon" evidence="2">
    <location>
        <begin position="237"/>
        <end position="280"/>
    </location>
</feature>
<gene>
    <name evidence="3" type="ORF">LUZ61_007809</name>
</gene>
<name>A0AAD5ZU53_9POAL</name>
<protein>
    <recommendedName>
        <fullName evidence="2">Probable zinc-ribbon domain-containing protein</fullName>
    </recommendedName>
</protein>
<evidence type="ECO:0000313" key="4">
    <source>
        <dbReference type="Proteomes" id="UP001210211"/>
    </source>
</evidence>
<accession>A0AAD5ZU53</accession>
<keyword evidence="4" id="KW-1185">Reference proteome</keyword>
<reference evidence="3 4" key="1">
    <citation type="journal article" date="2022" name="Cell">
        <title>Repeat-based holocentromeres influence genome architecture and karyotype evolution.</title>
        <authorList>
            <person name="Hofstatter P.G."/>
            <person name="Thangavel G."/>
            <person name="Lux T."/>
            <person name="Neumann P."/>
            <person name="Vondrak T."/>
            <person name="Novak P."/>
            <person name="Zhang M."/>
            <person name="Costa L."/>
            <person name="Castellani M."/>
            <person name="Scott A."/>
            <person name="Toegelov H."/>
            <person name="Fuchs J."/>
            <person name="Mata-Sucre Y."/>
            <person name="Dias Y."/>
            <person name="Vanzela A.L.L."/>
            <person name="Huettel B."/>
            <person name="Almeida C.C.S."/>
            <person name="Simkova H."/>
            <person name="Souza G."/>
            <person name="Pedrosa-Harand A."/>
            <person name="Macas J."/>
            <person name="Mayer K.F.X."/>
            <person name="Houben A."/>
            <person name="Marques A."/>
        </authorList>
    </citation>
    <scope>NUCLEOTIDE SEQUENCE [LARGE SCALE GENOMIC DNA]</scope>
    <source>
        <strain evidence="3">RhyTen1mFocal</strain>
    </source>
</reference>
<evidence type="ECO:0000259" key="2">
    <source>
        <dbReference type="Pfam" id="PF11331"/>
    </source>
</evidence>
<dbReference type="InterPro" id="IPR040244">
    <property type="entry name" value="EDR4-like"/>
</dbReference>
<dbReference type="GO" id="GO:1900150">
    <property type="term" value="P:regulation of defense response to fungus"/>
    <property type="evidence" value="ECO:0007669"/>
    <property type="project" value="InterPro"/>
</dbReference>
<dbReference type="Pfam" id="PF11331">
    <property type="entry name" value="Zn_ribbon_12"/>
    <property type="match status" value="1"/>
</dbReference>
<proteinExistence type="predicted"/>
<dbReference type="EMBL" id="JAMRDG010000001">
    <property type="protein sequence ID" value="KAJ3704104.1"/>
    <property type="molecule type" value="Genomic_DNA"/>
</dbReference>
<evidence type="ECO:0000313" key="3">
    <source>
        <dbReference type="EMBL" id="KAJ3704104.1"/>
    </source>
</evidence>
<sequence>MDVRRDKNLFSRYSNGDLRLREMEPRRGLPPSSSKYRRERRDVSVKPDLDPNVVNQLLFLISQDPRDLLQKLDELREHLRRSCEISVKSRERPLQPVSRRTLSSSSFGYHQNHAHAFSEVHSPRHHFSPHHSHSMNKHYLHGEHGTRSFNEKYRRIRVPRDPYAEYPMRSRENSAHSGNYGNLHHRIEDNFDFAPMGKPVLGSQDYDQRSMTSASLYSPRVESFKRRAKQSYRPMNGASPFAICDSCFALLQLPSGFVFTRNKRNSQFKCGSCSGIISMKFPEGRHNLSEHHSVGSSKSWNYGSSSSYSREKVYSKDVKPVSLSSQEIEERDYAYRSSDIETPKKEMHESDILEASLSTYEARVVPVNEDDAREGNMIQDLEKDETKSCIEDVKMTVEIDQLAAVLFSGVNHEGTSGNEEMEMKVEMDRSLEPVEMDMKDDFELLTEHAEENSIDIALNGSIDNVGDTERFTEDVDVPVEAKKKLAETVVVTENTENKEEMENSTGDNDVAFEVDSVNSHSINSSSYRESSRGSFEVKLDEEQSVSGKNGDSFFGGFVKKSFKEFPLFNRAAERSKCRVWVNGRPISDRAVKRAEKKAGPIDPGDYWYDYRAGFWGVMGHQCLGIIPPFIKEFNYPMPQNCAGGTSGVLVNGRELHQKDLDLLVGRGLPSVSGRSYVIEMSGKVVDEGTGRELRNLGKLAPTIEILKRGFGMLVPQEMN</sequence>
<dbReference type="AlphaFoldDB" id="A0AAD5ZU53"/>
<dbReference type="Proteomes" id="UP001210211">
    <property type="component" value="Unassembled WGS sequence"/>
</dbReference>
<dbReference type="PANTHER" id="PTHR31105:SF42">
    <property type="entry name" value="OS02G0258300 PROTEIN"/>
    <property type="match status" value="1"/>
</dbReference>
<dbReference type="InterPro" id="IPR021480">
    <property type="entry name" value="Zinc_ribbon_12"/>
</dbReference>
<dbReference type="PANTHER" id="PTHR31105">
    <property type="entry name" value="EXTRA-LARGE G-PROTEIN-LIKE"/>
    <property type="match status" value="1"/>
</dbReference>
<organism evidence="3 4">
    <name type="scientific">Rhynchospora tenuis</name>
    <dbReference type="NCBI Taxonomy" id="198213"/>
    <lineage>
        <taxon>Eukaryota</taxon>
        <taxon>Viridiplantae</taxon>
        <taxon>Streptophyta</taxon>
        <taxon>Embryophyta</taxon>
        <taxon>Tracheophyta</taxon>
        <taxon>Spermatophyta</taxon>
        <taxon>Magnoliopsida</taxon>
        <taxon>Liliopsida</taxon>
        <taxon>Poales</taxon>
        <taxon>Cyperaceae</taxon>
        <taxon>Cyperoideae</taxon>
        <taxon>Rhynchosporeae</taxon>
        <taxon>Rhynchospora</taxon>
    </lineage>
</organism>
<comment type="caution">
    <text evidence="3">The sequence shown here is derived from an EMBL/GenBank/DDBJ whole genome shotgun (WGS) entry which is preliminary data.</text>
</comment>